<gene>
    <name evidence="2" type="ORF">SNEC2469_LOCUS20767</name>
</gene>
<feature type="compositionally biased region" description="Acidic residues" evidence="1">
    <location>
        <begin position="361"/>
        <end position="383"/>
    </location>
</feature>
<feature type="region of interest" description="Disordered" evidence="1">
    <location>
        <begin position="346"/>
        <end position="388"/>
    </location>
</feature>
<evidence type="ECO:0008006" key="4">
    <source>
        <dbReference type="Google" id="ProtNLM"/>
    </source>
</evidence>
<reference evidence="2" key="1">
    <citation type="submission" date="2021-02" db="EMBL/GenBank/DDBJ databases">
        <authorList>
            <person name="Dougan E. K."/>
            <person name="Rhodes N."/>
            <person name="Thang M."/>
            <person name="Chan C."/>
        </authorList>
    </citation>
    <scope>NUCLEOTIDE SEQUENCE</scope>
</reference>
<feature type="non-terminal residue" evidence="2">
    <location>
        <position position="1"/>
    </location>
</feature>
<name>A0A812XBD9_9DINO</name>
<proteinExistence type="predicted"/>
<feature type="region of interest" description="Disordered" evidence="1">
    <location>
        <begin position="803"/>
        <end position="832"/>
    </location>
</feature>
<dbReference type="OrthoDB" id="420476at2759"/>
<organism evidence="2 3">
    <name type="scientific">Symbiodinium necroappetens</name>
    <dbReference type="NCBI Taxonomy" id="1628268"/>
    <lineage>
        <taxon>Eukaryota</taxon>
        <taxon>Sar</taxon>
        <taxon>Alveolata</taxon>
        <taxon>Dinophyceae</taxon>
        <taxon>Suessiales</taxon>
        <taxon>Symbiodiniaceae</taxon>
        <taxon>Symbiodinium</taxon>
    </lineage>
</organism>
<sequence length="1602" mass="177376">APSWLVSAVPVVAGTDGNRHERKKWRKASAVAVHLFCGRDRATWKSSAEVAHVVTVDQAEDVMADATYAALLDLALTGKIKTVFGGRPRPLRDREGSGRWGREGLCDWETWRVRQDTIMIFRMLFLWMAAAAVARANGDRDPDFILEHPEDPREFLKGENMASLWAFPEIQFLKDEMKWFWWGFDQGPLGHPRRKPTRILASMTCPRELWKVRGPSSVTEDERDHDGDGFRSATWAAWAPGLKQAVKRVVEESLAGSTLEKVMKLDQAFLDHLRRDHTPFRRDCKACLAGSFRGHAHRRIVAPEAWCLSLDVIGPTRQGVDEYLKKIRYALIGTLVVPDMLGKLLQPPDDGADEGGGVGPLDDDDPICEEGPAEDGDDEAPAVEEERSRRELERWKARVEKDKLDGVSCVEVPFVVIMGSKTSAEVLAATKDILVQVKKLGLVFVKQRSWKLKKEEFVEKVVAAKILCPSMDVARGFLVRTEEGSYLTTMAAVENVKETSGEFVVDAPPVRADESGVRRRLRGKVAIAKAELAVDEQALRCEQLEDEHLIQDEELAALFLEAGDYSMSAVEELLESLWLKEHLVPGRRPEVFDGAPQVSVHVLGMFRHGGVVGATTLARTRPFLTRFLVAAVKEHSGPDTTFTTRPLNFNTPMQCHKDGNNKAGETATLIGFGNYVGGALWCHTPVSDVRESMSWHKVNGKWLPGHRYATYHKAVVFDPCQLHQPLPWQGNRITMTAYTVGCPDNCNQPHRDLLQELGFPLPPPGVPAFSSEGGGIGGECGKGEGDHDAVCCMSGCQGPGENLNSESRDGVAGGGPFSNGCQGPGENLKSESRDGVAGGGHCKCKGWEVDPSLCLCRLPGEETGGGAAQFYIGDDENEECSEDPWFQESWGAFGPPMVATLKPASSEAEVSYEIVASEAPLEVGWDLFEGYLDEVRCLLVEEENWERALAEDQDHGSLAACQVKRWNASREDLESEMELWQKYEGSEEDKVCVAELVEGGDEAPLHTKTIPNEVVRKELDRWVPSMLSEYESLIRENEAVEPFPEEKLEQWKQEGKDFDLVPGKTVHTVKAFMGRLKTRAVICGNFLGQSFSKDQKYAAGADGVLTRIALMGGVCQETIWRVKRALYGMVTSPRSWEVYRNKTMAQMKGATSEGEVRFVPSEIDGSLWYIQVGGRRAGAILCYVDDLLIAGEPEVAKEAARVIASTWKCTEPQWDNVHKDLEGYEEVPAPTVLTSEDFDLIEEESAADFVRPEILYAVNLLSQAISKRPKEAVYRGGHLIKYLKRYPEGGRSQQAIMVFVLGGLVAWTSSRQAFVTMSTAESELVAICELTTCVKSVEQLVAEIMLSSKDRASEVIKAICSDSQAALAVCANTVNATQAKKLIVLLCLASVVERGEAAEIETQEPFDYLFLGVCLVAVIAIWESLKVVLDYIKQCCRSTGVSRGVEELDRSIRPGAVDPVSSDSLRDSSLETAGLRVRTSRLTGERRPPTPPIPEPLHDDWFPTTTNDFVMPSGKRDYWEIDERRGVAIRYHPTARLNLFVPGQAAGGPPLNRFTGERRTLGRLSSGQVLVHVDDFTRLSKPAQLLANKEWRGRTELRLKKT</sequence>
<evidence type="ECO:0000313" key="3">
    <source>
        <dbReference type="Proteomes" id="UP000601435"/>
    </source>
</evidence>
<dbReference type="EMBL" id="CAJNJA010036414">
    <property type="protein sequence ID" value="CAE7720268.1"/>
    <property type="molecule type" value="Genomic_DNA"/>
</dbReference>
<dbReference type="Proteomes" id="UP000601435">
    <property type="component" value="Unassembled WGS sequence"/>
</dbReference>
<evidence type="ECO:0000313" key="2">
    <source>
        <dbReference type="EMBL" id="CAE7720268.1"/>
    </source>
</evidence>
<comment type="caution">
    <text evidence="2">The sequence shown here is derived from an EMBL/GenBank/DDBJ whole genome shotgun (WGS) entry which is preliminary data.</text>
</comment>
<keyword evidence="3" id="KW-1185">Reference proteome</keyword>
<feature type="region of interest" description="Disordered" evidence="1">
    <location>
        <begin position="1477"/>
        <end position="1501"/>
    </location>
</feature>
<accession>A0A812XBD9</accession>
<evidence type="ECO:0000256" key="1">
    <source>
        <dbReference type="SAM" id="MobiDB-lite"/>
    </source>
</evidence>
<protein>
    <recommendedName>
        <fullName evidence="4">Copia protein</fullName>
    </recommendedName>
</protein>